<dbReference type="AlphaFoldDB" id="A0AAJ5F8Y5"/>
<evidence type="ECO:0000313" key="5">
    <source>
        <dbReference type="Proteomes" id="UP000536909"/>
    </source>
</evidence>
<sequence>MNNWPQLDDLQFERLGMSRNALFLTVFVAFVLYQLVDHFSKPYLQGAAGIVQLAPLLGTALFWWFVLIPRVRRWSETLPRGYFQGLSDYYLFNPQNLEITNDPTPLPLYVKARQGPRRALRNIVQPGPRP</sequence>
<organism evidence="3 4">
    <name type="scientific">Deinococcus metallilatus</name>
    <dbReference type="NCBI Taxonomy" id="1211322"/>
    <lineage>
        <taxon>Bacteria</taxon>
        <taxon>Thermotogati</taxon>
        <taxon>Deinococcota</taxon>
        <taxon>Deinococci</taxon>
        <taxon>Deinococcales</taxon>
        <taxon>Deinococcaceae</taxon>
        <taxon>Deinococcus</taxon>
    </lineage>
</organism>
<feature type="transmembrane region" description="Helical" evidence="1">
    <location>
        <begin position="20"/>
        <end position="36"/>
    </location>
</feature>
<dbReference type="RefSeq" id="WP_129117551.1">
    <property type="nucleotide sequence ID" value="NZ_BSUI01000040.1"/>
</dbReference>
<dbReference type="EMBL" id="JACHFV010000002">
    <property type="protein sequence ID" value="MBB5293804.1"/>
    <property type="molecule type" value="Genomic_DNA"/>
</dbReference>
<keyword evidence="1" id="KW-1133">Transmembrane helix</keyword>
<keyword evidence="1" id="KW-0472">Membrane</keyword>
<reference evidence="2 5" key="2">
    <citation type="submission" date="2020-08" db="EMBL/GenBank/DDBJ databases">
        <title>Genomic Encyclopedia of Type Strains, Phase IV (KMG-IV): sequencing the most valuable type-strain genomes for metagenomic binning, comparative biology and taxonomic classification.</title>
        <authorList>
            <person name="Goeker M."/>
        </authorList>
    </citation>
    <scope>NUCLEOTIDE SEQUENCE [LARGE SCALE GENOMIC DNA]</scope>
    <source>
        <strain evidence="2 5">DSM 105434</strain>
    </source>
</reference>
<dbReference type="Proteomes" id="UP000308000">
    <property type="component" value="Unassembled WGS sequence"/>
</dbReference>
<feature type="transmembrane region" description="Helical" evidence="1">
    <location>
        <begin position="42"/>
        <end position="66"/>
    </location>
</feature>
<evidence type="ECO:0000313" key="3">
    <source>
        <dbReference type="EMBL" id="TLK30831.1"/>
    </source>
</evidence>
<evidence type="ECO:0000313" key="4">
    <source>
        <dbReference type="Proteomes" id="UP000308000"/>
    </source>
</evidence>
<proteinExistence type="predicted"/>
<gene>
    <name evidence="3" type="ORF">FCS05_03500</name>
    <name evidence="2" type="ORF">HNQ10_000617</name>
</gene>
<comment type="caution">
    <text evidence="3">The sequence shown here is derived from an EMBL/GenBank/DDBJ whole genome shotgun (WGS) entry which is preliminary data.</text>
</comment>
<keyword evidence="5" id="KW-1185">Reference proteome</keyword>
<protein>
    <submittedName>
        <fullName evidence="3">Uncharacterized protein</fullName>
    </submittedName>
</protein>
<keyword evidence="1" id="KW-0812">Transmembrane</keyword>
<evidence type="ECO:0000313" key="2">
    <source>
        <dbReference type="EMBL" id="MBB5293804.1"/>
    </source>
</evidence>
<dbReference type="EMBL" id="VBRC01000002">
    <property type="protein sequence ID" value="TLK30831.1"/>
    <property type="molecule type" value="Genomic_DNA"/>
</dbReference>
<dbReference type="Proteomes" id="UP000536909">
    <property type="component" value="Unassembled WGS sequence"/>
</dbReference>
<accession>A0AAJ5F8Y5</accession>
<evidence type="ECO:0000256" key="1">
    <source>
        <dbReference type="SAM" id="Phobius"/>
    </source>
</evidence>
<name>A0AAJ5F8Y5_9DEIO</name>
<reference evidence="3 4" key="1">
    <citation type="submission" date="2019-04" db="EMBL/GenBank/DDBJ databases">
        <title>Deinococcus metalilatus MA1002 mutant No.5.</title>
        <authorList>
            <person name="Park W."/>
            <person name="Park C."/>
        </authorList>
    </citation>
    <scope>NUCLEOTIDE SEQUENCE [LARGE SCALE GENOMIC DNA]</scope>
    <source>
        <strain evidence="3 4">MA1002-m5</strain>
    </source>
</reference>